<dbReference type="VEuPathDB" id="FungiDB:NEUTE1DRAFT_99949"/>
<dbReference type="GeneID" id="20831995"/>
<evidence type="ECO:0000313" key="2">
    <source>
        <dbReference type="Proteomes" id="UP000008065"/>
    </source>
</evidence>
<protein>
    <submittedName>
        <fullName evidence="1">Uncharacterized protein</fullName>
    </submittedName>
</protein>
<name>F8MIJ4_NEUT8</name>
<dbReference type="RefSeq" id="XP_009849997.1">
    <property type="nucleotide sequence ID" value="XM_009851695.1"/>
</dbReference>
<keyword evidence="2" id="KW-1185">Reference proteome</keyword>
<dbReference type="Proteomes" id="UP000008065">
    <property type="component" value="Unassembled WGS sequence"/>
</dbReference>
<proteinExistence type="predicted"/>
<accession>F8MIJ4</accession>
<sequence>MGIAAIFAVQQAICSACSLFRLANLIPVLSDLRRRPTFILTIDPEIEDLDFGVLRSQNVFYISTVNIAAKLYSCGDRDPDYFFGLPAQLTSYHERELELYFCIRDHCRIIQHGNVARRTSQSHLTLRPYYLGKIPRL</sequence>
<gene>
    <name evidence="1" type="ORF">NEUTE1DRAFT_99949</name>
</gene>
<dbReference type="HOGENOM" id="CLU_110804_0_0_1"/>
<reference evidence="2" key="1">
    <citation type="journal article" date="2011" name="Genetics">
        <title>Massive changes in genome architecture accompany the transition to self-fertility in the filamentous fungus Neurospora tetrasperma.</title>
        <authorList>
            <person name="Ellison C.E."/>
            <person name="Stajich J.E."/>
            <person name="Jacobson D.J."/>
            <person name="Natvig D.O."/>
            <person name="Lapidus A."/>
            <person name="Foster B."/>
            <person name="Aerts A."/>
            <person name="Riley R."/>
            <person name="Lindquist E.A."/>
            <person name="Grigoriev I.V."/>
            <person name="Taylor J.W."/>
        </authorList>
    </citation>
    <scope>NUCLEOTIDE SEQUENCE [LARGE SCALE GENOMIC DNA]</scope>
    <source>
        <strain evidence="2">FGSC 2508 / P0657</strain>
    </source>
</reference>
<organism evidence="1 2">
    <name type="scientific">Neurospora tetrasperma (strain FGSC 2508 / ATCC MYA-4615 / P0657)</name>
    <dbReference type="NCBI Taxonomy" id="510951"/>
    <lineage>
        <taxon>Eukaryota</taxon>
        <taxon>Fungi</taxon>
        <taxon>Dikarya</taxon>
        <taxon>Ascomycota</taxon>
        <taxon>Pezizomycotina</taxon>
        <taxon>Sordariomycetes</taxon>
        <taxon>Sordariomycetidae</taxon>
        <taxon>Sordariales</taxon>
        <taxon>Sordariaceae</taxon>
        <taxon>Neurospora</taxon>
    </lineage>
</organism>
<dbReference type="AlphaFoldDB" id="F8MIJ4"/>
<dbReference type="OrthoDB" id="10530256at2759"/>
<dbReference type="KEGG" id="nte:NEUTE1DRAFT99949"/>
<evidence type="ECO:0000313" key="1">
    <source>
        <dbReference type="EMBL" id="EGO59795.1"/>
    </source>
</evidence>
<dbReference type="EMBL" id="GL891303">
    <property type="protein sequence ID" value="EGO59795.1"/>
    <property type="molecule type" value="Genomic_DNA"/>
</dbReference>